<dbReference type="Proteomes" id="UP001234297">
    <property type="component" value="Chromosome 2"/>
</dbReference>
<comment type="caution">
    <text evidence="1">The sequence shown here is derived from an EMBL/GenBank/DDBJ whole genome shotgun (WGS) entry which is preliminary data.</text>
</comment>
<keyword evidence="2" id="KW-1185">Reference proteome</keyword>
<gene>
    <name evidence="1" type="ORF">MRB53_006581</name>
</gene>
<evidence type="ECO:0000313" key="2">
    <source>
        <dbReference type="Proteomes" id="UP001234297"/>
    </source>
</evidence>
<proteinExistence type="predicted"/>
<reference evidence="1 2" key="1">
    <citation type="journal article" date="2022" name="Hortic Res">
        <title>A haplotype resolved chromosomal level avocado genome allows analysis of novel avocado genes.</title>
        <authorList>
            <person name="Nath O."/>
            <person name="Fletcher S.J."/>
            <person name="Hayward A."/>
            <person name="Shaw L.M."/>
            <person name="Masouleh A.K."/>
            <person name="Furtado A."/>
            <person name="Henry R.J."/>
            <person name="Mitter N."/>
        </authorList>
    </citation>
    <scope>NUCLEOTIDE SEQUENCE [LARGE SCALE GENOMIC DNA]</scope>
    <source>
        <strain evidence="2">cv. Hass</strain>
    </source>
</reference>
<dbReference type="EMBL" id="CM056810">
    <property type="protein sequence ID" value="KAJ8644833.1"/>
    <property type="molecule type" value="Genomic_DNA"/>
</dbReference>
<sequence length="1300" mass="146086">MARTSLREFLRFNPLISSSSPPPSIQSKRLISSQISLYHPTLLPLQSCHNMREFLQIHAQIIISGLFQSTFPASRALKFVADSGDIAYTLLIFRHIDSPDAFCVNTVIKALSQSADPSRAVAIYFEMLGNGFFPNSYTFPPLVNSCVKAGSLSDGEKCHGQVVKNGVDGVLHVRNAMLHMYASCGLLGSARQMFDAMTERDFVSWNSMIDGYVKMGDLVSARRLFDEMVERNVVSWNVMIAGYLRGRNPGAGLKLFRLMGRSGVRGTITTMVSVVTACGQSARLKEGRSVHGFWVRCFLEASLIFETALIDMYCKCGRTETARRVFDAMLVRNLVCWNAMILGHCIHGYPDDGLALFEDMVGKGSNDKETSNVLQRKEKVCPDEVTFIGVLCACVRAKSLSEGKKYFDQMTSMYNLTPTFAHYWCMANLYGSVGLVQEAEEVLKSMPEELESLVWSRLLGLCRFRGDVELGERIAKRLIELEPYTHSRYALLWNVYAATGKWEDVAKVKEMMMERGLRATHGSSLVNLNELVHEFKVGDRCLTVSETTQQCASDMNLLTVIESTLDEPEGKSIPNAGSVRFPSFTVPVFLLRTKAARIAGGLPCVDGRNNGGMNHTLSSNQVEQESPNMEVLAVLSLKVGFGPVVYQSGFHNLSVPLKEGKKKNKNKKKKEWKGRKGKEGRKEGIMRILVGKFCLIKFEVFLNSRDSKAYRDFCGTKNRGMIRDNTLPVVLGSQLWSLNQQGRGNFGPLRNSILFRFLCSHFASSSTPHPSTRLSSIELPTTFAASDYSKDDIGFPEVVNDTHEMSLNQIDYLLQILHQSANSFFVTIQSHKSVRNCLELSKAWVGVDVHAWHKHVAYEAAVYALLKTVKEMGIAICDEHENDPHPFCRIISPKISILLDDIETQLNTRDPRLVEWFKMEQLPVFAEHFTPLLGRWSTEYPTSGVAVIVLAISCTIAVQKLGAERISCPSFTHSFPDMIGELMDVLLGLVSMDKLHKFASKAGFEHEFLAHFGSNVSLYHDTSCEVVFWVSMAWRKLIFAFQREGVVSKLQIFHNSKIQERDLATLGLFAFLGRRTRLFLSSMGIKDLDEPLQDFLSYLECGSLFIYPELSSIPAYELFMEVVTEEIGWLDFYAAIAGVSYTDRRRSKQHAKQAEKEIILSTIFNVCSHALSSFAHFSKSTQQSLDANLAAIFFQSQNLLNICLEDYLAAYDKFYDLPKIKEVRFPESKPSLEDHDMVNVSVSLNDVHKKFGDSMTTGNTECMHQQLPRVSKHMKKGAESLAYHIFALNYLMVKRILIGM</sequence>
<name>A0ACC2MHH6_PERAE</name>
<organism evidence="1 2">
    <name type="scientific">Persea americana</name>
    <name type="common">Avocado</name>
    <dbReference type="NCBI Taxonomy" id="3435"/>
    <lineage>
        <taxon>Eukaryota</taxon>
        <taxon>Viridiplantae</taxon>
        <taxon>Streptophyta</taxon>
        <taxon>Embryophyta</taxon>
        <taxon>Tracheophyta</taxon>
        <taxon>Spermatophyta</taxon>
        <taxon>Magnoliopsida</taxon>
        <taxon>Magnoliidae</taxon>
        <taxon>Laurales</taxon>
        <taxon>Lauraceae</taxon>
        <taxon>Persea</taxon>
    </lineage>
</organism>
<protein>
    <submittedName>
        <fullName evidence="1">Uncharacterized protein</fullName>
    </submittedName>
</protein>
<evidence type="ECO:0000313" key="1">
    <source>
        <dbReference type="EMBL" id="KAJ8644833.1"/>
    </source>
</evidence>
<accession>A0ACC2MHH6</accession>